<evidence type="ECO:0000256" key="2">
    <source>
        <dbReference type="ARBA" id="ARBA00022634"/>
    </source>
</evidence>
<dbReference type="SUPFAM" id="SSF81301">
    <property type="entry name" value="Nucleotidyltransferase"/>
    <property type="match status" value="1"/>
</dbReference>
<dbReference type="SUPFAM" id="SSF47802">
    <property type="entry name" value="DNA polymerase beta, N-terminal domain-like"/>
    <property type="match status" value="1"/>
</dbReference>
<sequence length="635" mass="73132">MTELGFQLAKEFTDGMKIPKCLKDLPPPLGWWMSEKYDGYRARMHPTLGTLVTRQNKPLVVPDWFINATKTFKYNPDGELLCYDGELFAGRDNFQKMGVVRRKDPSDEDWFPIKYVVYDFPEMECGFEKRTAALKFFVDEAHENWIKFQQTNPKFKDVSCPIVLCDQHKVESIEQMNKFYEDIISNKGEGIMLKHPTALCEKKRSSFLLKFKPKFDAEGVIVGYKDGTGKYDGMLGAFLCKPLINAGNYQVVDDNPEHIFAISGMNDEIRENYKETHPINTVVTYQYAGYTKAGIPRFANYLRKRDDVVIKDKSPNKCVDVRNNIINVFNKISKYYKINGDSIKSRSYLKGIEALKLVGDDIDLTKQNISKLKGIGPSLLGKIMEVKETGTCEFLEKLQKDDPKEIFQKIYGVGPKKANELVKMGFNTIDDIVKSGKLDIFNEKQLLGIKYYDDINTRIPRKEIEQHEQLLIDIFGSIDPDGDLTIAGSYRRGKSDSGDIDVLIKTDDIAYFKRFIEELFSEGYLTEELANGHKKFMGLCNLESDLPNRRIDIMYTKPDQYPFAILYFTGSKEFNQKMRQHANEKGFTLNEHGIDEYSEDPNAICNPIDPNDIDIIDEKDIFDLLEYDYVHPTKR</sequence>
<dbReference type="CDD" id="cd08041">
    <property type="entry name" value="OBF_kDNA_ligase_like"/>
    <property type="match status" value="1"/>
</dbReference>
<dbReference type="Pfam" id="PF14792">
    <property type="entry name" value="DNA_pol_B_palm"/>
    <property type="match status" value="1"/>
</dbReference>
<dbReference type="InterPro" id="IPR029398">
    <property type="entry name" value="PolB_thumb"/>
</dbReference>
<dbReference type="InterPro" id="IPR028207">
    <property type="entry name" value="DNA_pol_B_palm_palm"/>
</dbReference>
<dbReference type="PRINTS" id="PR00869">
    <property type="entry name" value="DNAPOLX"/>
</dbReference>
<dbReference type="InterPro" id="IPR010996">
    <property type="entry name" value="HHH_MUS81"/>
</dbReference>
<dbReference type="EMBL" id="MN739509">
    <property type="protein sequence ID" value="QHT09281.1"/>
    <property type="molecule type" value="Genomic_DNA"/>
</dbReference>
<dbReference type="PANTHER" id="PTHR11276">
    <property type="entry name" value="DNA POLYMERASE TYPE-X FAMILY MEMBER"/>
    <property type="match status" value="1"/>
</dbReference>
<evidence type="ECO:0000256" key="5">
    <source>
        <dbReference type="ARBA" id="ARBA00022705"/>
    </source>
</evidence>
<dbReference type="GO" id="GO:0005634">
    <property type="term" value="C:nucleus"/>
    <property type="evidence" value="ECO:0007669"/>
    <property type="project" value="TreeGrafter"/>
</dbReference>
<dbReference type="InterPro" id="IPR002054">
    <property type="entry name" value="DNA-dir_DNA_pol_X"/>
</dbReference>
<keyword evidence="6" id="KW-0227">DNA damage</keyword>
<dbReference type="Pfam" id="PF14743">
    <property type="entry name" value="DNA_ligase_OB_2"/>
    <property type="match status" value="1"/>
</dbReference>
<name>A0A6C0CY85_9ZZZZ</name>
<dbReference type="Pfam" id="PF14716">
    <property type="entry name" value="HHH_8"/>
    <property type="match status" value="1"/>
</dbReference>
<evidence type="ECO:0000256" key="3">
    <source>
        <dbReference type="ARBA" id="ARBA00022679"/>
    </source>
</evidence>
<dbReference type="GO" id="GO:0003887">
    <property type="term" value="F:DNA-directed DNA polymerase activity"/>
    <property type="evidence" value="ECO:0007669"/>
    <property type="project" value="UniProtKB-KW"/>
</dbReference>
<dbReference type="InterPro" id="IPR018944">
    <property type="entry name" value="DNA_pol_lambd_fingers_domain"/>
</dbReference>
<keyword evidence="2" id="KW-0237">DNA synthesis</keyword>
<keyword evidence="5" id="KW-0235">DNA replication</keyword>
<dbReference type="GO" id="GO:0006303">
    <property type="term" value="P:double-strand break repair via nonhomologous end joining"/>
    <property type="evidence" value="ECO:0007669"/>
    <property type="project" value="TreeGrafter"/>
</dbReference>
<dbReference type="Gene3D" id="3.30.210.10">
    <property type="entry name" value="DNA polymerase, thumb domain"/>
    <property type="match status" value="1"/>
</dbReference>
<dbReference type="InterPro" id="IPR012340">
    <property type="entry name" value="NA-bd_OB-fold"/>
</dbReference>
<organism evidence="11">
    <name type="scientific">viral metagenome</name>
    <dbReference type="NCBI Taxonomy" id="1070528"/>
    <lineage>
        <taxon>unclassified sequences</taxon>
        <taxon>metagenomes</taxon>
        <taxon>organismal metagenomes</taxon>
    </lineage>
</organism>
<dbReference type="CDD" id="cd00141">
    <property type="entry name" value="NT_POLXc"/>
    <property type="match status" value="1"/>
</dbReference>
<dbReference type="InterPro" id="IPR043519">
    <property type="entry name" value="NT_sf"/>
</dbReference>
<accession>A0A6C0CY85</accession>
<dbReference type="GO" id="GO:0003677">
    <property type="term" value="F:DNA binding"/>
    <property type="evidence" value="ECO:0007669"/>
    <property type="project" value="InterPro"/>
</dbReference>
<dbReference type="Pfam" id="PF01068">
    <property type="entry name" value="DNA_ligase_A_M"/>
    <property type="match status" value="1"/>
</dbReference>
<dbReference type="Gene3D" id="3.30.460.10">
    <property type="entry name" value="Beta Polymerase, domain 2"/>
    <property type="match status" value="1"/>
</dbReference>
<dbReference type="InterPro" id="IPR029319">
    <property type="entry name" value="DNA_ligase_OB"/>
</dbReference>
<keyword evidence="7" id="KW-0239">DNA-directed DNA polymerase</keyword>
<keyword evidence="8" id="KW-0234">DNA repair</keyword>
<dbReference type="Gene3D" id="3.30.1490.70">
    <property type="match status" value="1"/>
</dbReference>
<dbReference type="EC" id="2.7.7.7" evidence="1"/>
<dbReference type="GO" id="GO:0006310">
    <property type="term" value="P:DNA recombination"/>
    <property type="evidence" value="ECO:0007669"/>
    <property type="project" value="InterPro"/>
</dbReference>
<feature type="domain" description="DNA-directed DNA polymerase X" evidence="10">
    <location>
        <begin position="320"/>
        <end position="635"/>
    </location>
</feature>
<dbReference type="InterPro" id="IPR022312">
    <property type="entry name" value="DNA_pol_X"/>
</dbReference>
<dbReference type="SUPFAM" id="SSF81585">
    <property type="entry name" value="PsbU/PolX domain-like"/>
    <property type="match status" value="1"/>
</dbReference>
<keyword evidence="4" id="KW-0548">Nucleotidyltransferase</keyword>
<dbReference type="SUPFAM" id="SSF56091">
    <property type="entry name" value="DNA ligase/mRNA capping enzyme, catalytic domain"/>
    <property type="match status" value="1"/>
</dbReference>
<dbReference type="Pfam" id="PF14791">
    <property type="entry name" value="DNA_pol_B_thumb"/>
    <property type="match status" value="1"/>
</dbReference>
<reference evidence="11" key="1">
    <citation type="journal article" date="2020" name="Nature">
        <title>Giant virus diversity and host interactions through global metagenomics.</title>
        <authorList>
            <person name="Schulz F."/>
            <person name="Roux S."/>
            <person name="Paez-Espino D."/>
            <person name="Jungbluth S."/>
            <person name="Walsh D.A."/>
            <person name="Denef V.J."/>
            <person name="McMahon K.D."/>
            <person name="Konstantinidis K.T."/>
            <person name="Eloe-Fadrosh E.A."/>
            <person name="Kyrpides N.C."/>
            <person name="Woyke T."/>
        </authorList>
    </citation>
    <scope>NUCLEOTIDE SEQUENCE</scope>
    <source>
        <strain evidence="11">GVMAG-M-3300023110-24</strain>
    </source>
</reference>
<dbReference type="SMART" id="SM00483">
    <property type="entry name" value="POLXc"/>
    <property type="match status" value="1"/>
</dbReference>
<dbReference type="Pfam" id="PF10391">
    <property type="entry name" value="DNA_pol_lambd_f"/>
    <property type="match status" value="1"/>
</dbReference>
<evidence type="ECO:0000259" key="10">
    <source>
        <dbReference type="SMART" id="SM00483"/>
    </source>
</evidence>
<evidence type="ECO:0000256" key="7">
    <source>
        <dbReference type="ARBA" id="ARBA00022932"/>
    </source>
</evidence>
<dbReference type="GO" id="GO:0005524">
    <property type="term" value="F:ATP binding"/>
    <property type="evidence" value="ECO:0007669"/>
    <property type="project" value="InterPro"/>
</dbReference>
<dbReference type="InterPro" id="IPR012310">
    <property type="entry name" value="DNA_ligase_ATP-dep_cent"/>
</dbReference>
<evidence type="ECO:0000313" key="11">
    <source>
        <dbReference type="EMBL" id="QHT09281.1"/>
    </source>
</evidence>
<dbReference type="AlphaFoldDB" id="A0A6C0CY85"/>
<evidence type="ECO:0000256" key="1">
    <source>
        <dbReference type="ARBA" id="ARBA00012417"/>
    </source>
</evidence>
<dbReference type="SUPFAM" id="SSF50249">
    <property type="entry name" value="Nucleic acid-binding proteins"/>
    <property type="match status" value="1"/>
</dbReference>
<dbReference type="Gene3D" id="1.10.150.20">
    <property type="entry name" value="5' to 3' exonuclease, C-terminal subdomain"/>
    <property type="match status" value="1"/>
</dbReference>
<protein>
    <recommendedName>
        <fullName evidence="1">DNA-directed DNA polymerase</fullName>
        <ecNumber evidence="1">2.7.7.7</ecNumber>
    </recommendedName>
</protein>
<dbReference type="GO" id="GO:0003910">
    <property type="term" value="F:DNA ligase (ATP) activity"/>
    <property type="evidence" value="ECO:0007669"/>
    <property type="project" value="InterPro"/>
</dbReference>
<keyword evidence="3" id="KW-0808">Transferase</keyword>
<dbReference type="PANTHER" id="PTHR11276:SF28">
    <property type="entry name" value="DNA POLYMERASE LAMBDA"/>
    <property type="match status" value="1"/>
</dbReference>
<dbReference type="PRINTS" id="PR00870">
    <property type="entry name" value="DNAPOLXBETA"/>
</dbReference>
<evidence type="ECO:0000256" key="8">
    <source>
        <dbReference type="ARBA" id="ARBA00023204"/>
    </source>
</evidence>
<dbReference type="Gene3D" id="2.40.50.140">
    <property type="entry name" value="Nucleic acid-binding proteins"/>
    <property type="match status" value="1"/>
</dbReference>
<dbReference type="InterPro" id="IPR027421">
    <property type="entry name" value="DNA_pol_lamdba_lyase_dom_sf"/>
</dbReference>
<evidence type="ECO:0000256" key="9">
    <source>
        <dbReference type="ARBA" id="ARBA00049244"/>
    </source>
</evidence>
<evidence type="ECO:0000256" key="4">
    <source>
        <dbReference type="ARBA" id="ARBA00022695"/>
    </source>
</evidence>
<proteinExistence type="predicted"/>
<dbReference type="Gene3D" id="1.10.150.110">
    <property type="entry name" value="DNA polymerase beta, N-terminal domain-like"/>
    <property type="match status" value="1"/>
</dbReference>
<evidence type="ECO:0000256" key="6">
    <source>
        <dbReference type="ARBA" id="ARBA00022763"/>
    </source>
</evidence>
<dbReference type="Gene3D" id="3.30.470.30">
    <property type="entry name" value="DNA ligase/mRNA capping enzyme"/>
    <property type="match status" value="1"/>
</dbReference>
<dbReference type="FunFam" id="3.30.210.10:FF:000002">
    <property type="entry name" value="DNA polymerase"/>
    <property type="match status" value="1"/>
</dbReference>
<comment type="catalytic activity">
    <reaction evidence="9">
        <text>DNA(n) + a 2'-deoxyribonucleoside 5'-triphosphate = DNA(n+1) + diphosphate</text>
        <dbReference type="Rhea" id="RHEA:22508"/>
        <dbReference type="Rhea" id="RHEA-COMP:17339"/>
        <dbReference type="Rhea" id="RHEA-COMP:17340"/>
        <dbReference type="ChEBI" id="CHEBI:33019"/>
        <dbReference type="ChEBI" id="CHEBI:61560"/>
        <dbReference type="ChEBI" id="CHEBI:173112"/>
        <dbReference type="EC" id="2.7.7.7"/>
    </reaction>
</comment>
<dbReference type="CDD" id="cd07896">
    <property type="entry name" value="Adenylation_kDNA_ligase_like"/>
    <property type="match status" value="1"/>
</dbReference>
<dbReference type="InterPro" id="IPR037160">
    <property type="entry name" value="DNA_Pol_thumb_sf"/>
</dbReference>
<dbReference type="InterPro" id="IPR002008">
    <property type="entry name" value="DNA_pol_X_beta-like"/>
</dbReference>